<dbReference type="EMBL" id="EF153632">
    <property type="protein sequence ID" value="ABL96804.1"/>
    <property type="molecule type" value="Genomic_DNA"/>
</dbReference>
<dbReference type="OrthoDB" id="5906at10239"/>
<dbReference type="InterPro" id="IPR023214">
    <property type="entry name" value="HAD_sf"/>
</dbReference>
<gene>
    <name evidence="2" type="ORF">BcepF1.073</name>
</gene>
<dbReference type="KEGG" id="vg:4818278"/>
<name>A1YZX7_9CAUD</name>
<evidence type="ECO:0000259" key="1">
    <source>
        <dbReference type="Pfam" id="PF25109"/>
    </source>
</evidence>
<dbReference type="Pfam" id="PF25109">
    <property type="entry name" value="HAD_PNKP"/>
    <property type="match status" value="1"/>
</dbReference>
<dbReference type="SUPFAM" id="SSF56784">
    <property type="entry name" value="HAD-like"/>
    <property type="match status" value="1"/>
</dbReference>
<protein>
    <submittedName>
        <fullName evidence="2">PseT</fullName>
    </submittedName>
</protein>
<dbReference type="RefSeq" id="YP_001039757.1">
    <property type="nucleotide sequence ID" value="NC_009015.1"/>
</dbReference>
<proteinExistence type="predicted"/>
<dbReference type="GeneID" id="4818278"/>
<dbReference type="Gene3D" id="3.40.50.1000">
    <property type="entry name" value="HAD superfamily/HAD-like"/>
    <property type="match status" value="1"/>
</dbReference>
<evidence type="ECO:0000313" key="2">
    <source>
        <dbReference type="EMBL" id="ABL96804.1"/>
    </source>
</evidence>
<dbReference type="Proteomes" id="UP000001793">
    <property type="component" value="Segment"/>
</dbReference>
<dbReference type="InterPro" id="IPR036412">
    <property type="entry name" value="HAD-like_sf"/>
</dbReference>
<dbReference type="InterPro" id="IPR056782">
    <property type="entry name" value="HAD_PNKP"/>
</dbReference>
<sequence length="162" mass="19173">MSKMIRRPLYIFDLDGTIALIDHRRPLVDPQRKPTKEDWLRFYLLCPMDEPNAPVIQTMMSLYERGCDIQIWSARDEIARELTIAWLCHYTTSPRHTVDGWLTHMRPNTDTTPDTQLKRKWLNAMTPFDRERLVAVFDDRDKVVEFWRAEGVACFQVAKGDF</sequence>
<organism evidence="2 3">
    <name type="scientific">Burkholderia phage BcepF1</name>
    <dbReference type="NCBI Taxonomy" id="2886897"/>
    <lineage>
        <taxon>Viruses</taxon>
        <taxon>Duplodnaviria</taxon>
        <taxon>Heunggongvirae</taxon>
        <taxon>Uroviricota</taxon>
        <taxon>Caudoviricetes</taxon>
        <taxon>Lindbergviridae</taxon>
        <taxon>Bcepfunavirus</taxon>
        <taxon>Bcepfunavirus bcepF1</taxon>
    </lineage>
</organism>
<evidence type="ECO:0000313" key="3">
    <source>
        <dbReference type="Proteomes" id="UP000001793"/>
    </source>
</evidence>
<reference evidence="2 3" key="1">
    <citation type="submission" date="2006-12" db="EMBL/GenBank/DDBJ databases">
        <title>Genomic analysis of Burkholderia ambifaria phage BcepF1, a member of the Bcep781- like phage supergroup.</title>
        <authorList>
            <person name="Summer E.J."/>
            <person name="Robinson S."/>
            <person name="Haines C."/>
            <person name="Adams B."/>
            <person name="Daggett M."/>
            <person name="Landua J."/>
            <person name="Swanson S."/>
            <person name="Vorndam W."/>
            <person name="Morrison W."/>
            <person name="Nail K."/>
            <person name="Gonzalez C."/>
            <person name="Young R."/>
        </authorList>
    </citation>
    <scope>NUCLEOTIDE SEQUENCE [LARGE SCALE GENOMIC DNA]</scope>
</reference>
<accession>A1YZX7</accession>
<keyword evidence="3" id="KW-1185">Reference proteome</keyword>
<feature type="domain" description="Polynucleotide kinase PNKP phosphatase" evidence="1">
    <location>
        <begin position="10"/>
        <end position="162"/>
    </location>
</feature>